<dbReference type="EMBL" id="CP077073">
    <property type="protein sequence ID" value="QXH33887.1"/>
    <property type="molecule type" value="Genomic_DNA"/>
</dbReference>
<dbReference type="PANTHER" id="PTHR43622">
    <property type="entry name" value="3-DEHYDROQUINATE SYNTHASE"/>
    <property type="match status" value="1"/>
</dbReference>
<dbReference type="Pfam" id="PF24621">
    <property type="entry name" value="DHQS_C"/>
    <property type="match status" value="1"/>
</dbReference>
<comment type="cofactor">
    <cofactor evidence="2">
        <name>Co(2+)</name>
        <dbReference type="ChEBI" id="CHEBI:48828"/>
    </cofactor>
</comment>
<protein>
    <recommendedName>
        <fullName evidence="11">3-dehydroquinate synthase</fullName>
    </recommendedName>
</protein>
<gene>
    <name evidence="9" type="ORF">KSS95_17135</name>
</gene>
<evidence type="ECO:0008006" key="11">
    <source>
        <dbReference type="Google" id="ProtNLM"/>
    </source>
</evidence>
<keyword evidence="4" id="KW-0520">NAD</keyword>
<evidence type="ECO:0000259" key="7">
    <source>
        <dbReference type="Pfam" id="PF01761"/>
    </source>
</evidence>
<reference evidence="9" key="1">
    <citation type="journal article" date="2021" name="Microorganisms">
        <title>The Ever-Expanding Pseudomonas Genus: Description of 43 New Species and Partition of the Pseudomonas putida Group.</title>
        <authorList>
            <person name="Girard L."/>
            <person name="Lood C."/>
            <person name="Hofte M."/>
            <person name="Vandamme P."/>
            <person name="Rokni-Zadeh H."/>
            <person name="van Noort V."/>
            <person name="Lavigne R."/>
            <person name="De Mot R."/>
        </authorList>
    </citation>
    <scope>NUCLEOTIDE SEQUENCE</scope>
    <source>
        <strain evidence="9">COW39</strain>
    </source>
</reference>
<evidence type="ECO:0000256" key="2">
    <source>
        <dbReference type="ARBA" id="ARBA00001941"/>
    </source>
</evidence>
<evidence type="ECO:0000256" key="1">
    <source>
        <dbReference type="ARBA" id="ARBA00001911"/>
    </source>
</evidence>
<comment type="cofactor">
    <cofactor evidence="1">
        <name>NAD(+)</name>
        <dbReference type="ChEBI" id="CHEBI:57540"/>
    </cofactor>
</comment>
<accession>A0ABX8M5U6</accession>
<dbReference type="InterPro" id="IPR030960">
    <property type="entry name" value="DHQS/DOIS_N"/>
</dbReference>
<evidence type="ECO:0000259" key="8">
    <source>
        <dbReference type="Pfam" id="PF24621"/>
    </source>
</evidence>
<evidence type="ECO:0000256" key="5">
    <source>
        <dbReference type="ARBA" id="ARBA00023239"/>
    </source>
</evidence>
<sequence>MNSLLQDVPARRSTQELPVRALDFRFGEQRMQMLLGYRFTEQIAQRVSEQAAHILLVADRRVYELWGAPLLDALQRHLPVTCLLVEADEAAKTLGVLQGLLDQAVAGGATRRSVVVAFGGGLTGNLAGMLAGLLYRGIGLVHIPTTLLAMSDSVLSQKQAVNGTAAKNMYGLYHPASLCCVDVQYLQSLPAPAFSAGVVELCKNGLAFDAATVPALERLAADTSPAGWIELVQLGIQAKQQLLLDDPLEHELGVVLEYGHTVGHALELETGTLTHGHAVGLGMLVAAAIARERGWLSEQEEHLHAQLLLRCGAPLGLENPPSFERVMARIRQDNKRGRIRLNAGHYPFVLLRGIGRPAMSQGQPLVGVDEGEIRRAYAKLQAGYYSALRVTE</sequence>
<dbReference type="InterPro" id="IPR050071">
    <property type="entry name" value="Dehydroquinate_synthase"/>
</dbReference>
<feature type="domain" description="3-dehydroquinate synthase C-terminal" evidence="8">
    <location>
        <begin position="197"/>
        <end position="335"/>
    </location>
</feature>
<dbReference type="PIRSF" id="PIRSF001455">
    <property type="entry name" value="DHQ_synth"/>
    <property type="match status" value="1"/>
</dbReference>
<evidence type="ECO:0000313" key="10">
    <source>
        <dbReference type="Proteomes" id="UP001047646"/>
    </source>
</evidence>
<evidence type="ECO:0000313" key="9">
    <source>
        <dbReference type="EMBL" id="QXH33887.1"/>
    </source>
</evidence>
<dbReference type="Proteomes" id="UP001047646">
    <property type="component" value="Chromosome"/>
</dbReference>
<dbReference type="Pfam" id="PF01761">
    <property type="entry name" value="DHQ_synthase"/>
    <property type="match status" value="1"/>
</dbReference>
<dbReference type="PANTHER" id="PTHR43622:SF1">
    <property type="entry name" value="3-DEHYDROQUINATE SYNTHASE"/>
    <property type="match status" value="1"/>
</dbReference>
<feature type="domain" description="3-dehydroquinate synthase N-terminal" evidence="7">
    <location>
        <begin position="84"/>
        <end position="194"/>
    </location>
</feature>
<evidence type="ECO:0000256" key="6">
    <source>
        <dbReference type="ARBA" id="ARBA00023285"/>
    </source>
</evidence>
<keyword evidence="10" id="KW-1185">Reference proteome</keyword>
<keyword evidence="3" id="KW-0479">Metal-binding</keyword>
<proteinExistence type="predicted"/>
<evidence type="ECO:0000256" key="4">
    <source>
        <dbReference type="ARBA" id="ARBA00023027"/>
    </source>
</evidence>
<name>A0ABX8M5U6_9PSED</name>
<dbReference type="InterPro" id="IPR056179">
    <property type="entry name" value="DHQS_C"/>
</dbReference>
<organism evidence="9 10">
    <name type="scientific">Pseudomonas muyukensis</name>
    <dbReference type="NCBI Taxonomy" id="2842357"/>
    <lineage>
        <taxon>Bacteria</taxon>
        <taxon>Pseudomonadati</taxon>
        <taxon>Pseudomonadota</taxon>
        <taxon>Gammaproteobacteria</taxon>
        <taxon>Pseudomonadales</taxon>
        <taxon>Pseudomonadaceae</taxon>
        <taxon>Pseudomonas</taxon>
    </lineage>
</organism>
<dbReference type="InterPro" id="IPR030963">
    <property type="entry name" value="DHQ_synth_fam"/>
</dbReference>
<keyword evidence="5" id="KW-0456">Lyase</keyword>
<dbReference type="RefSeq" id="WP_217848253.1">
    <property type="nucleotide sequence ID" value="NZ_CP077073.1"/>
</dbReference>
<keyword evidence="6" id="KW-0170">Cobalt</keyword>
<evidence type="ECO:0000256" key="3">
    <source>
        <dbReference type="ARBA" id="ARBA00022723"/>
    </source>
</evidence>